<protein>
    <submittedName>
        <fullName evidence="1">Uncharacterized protein</fullName>
    </submittedName>
</protein>
<comment type="caution">
    <text evidence="1">The sequence shown here is derived from an EMBL/GenBank/DDBJ whole genome shotgun (WGS) entry which is preliminary data.</text>
</comment>
<dbReference type="Proteomes" id="UP001283361">
    <property type="component" value="Unassembled WGS sequence"/>
</dbReference>
<gene>
    <name evidence="1" type="ORF">RRG08_052929</name>
</gene>
<dbReference type="AlphaFoldDB" id="A0AAE1DM36"/>
<dbReference type="EMBL" id="JAWDGP010003277">
    <property type="protein sequence ID" value="KAK3775756.1"/>
    <property type="molecule type" value="Genomic_DNA"/>
</dbReference>
<organism evidence="1 2">
    <name type="scientific">Elysia crispata</name>
    <name type="common">lettuce slug</name>
    <dbReference type="NCBI Taxonomy" id="231223"/>
    <lineage>
        <taxon>Eukaryota</taxon>
        <taxon>Metazoa</taxon>
        <taxon>Spiralia</taxon>
        <taxon>Lophotrochozoa</taxon>
        <taxon>Mollusca</taxon>
        <taxon>Gastropoda</taxon>
        <taxon>Heterobranchia</taxon>
        <taxon>Euthyneura</taxon>
        <taxon>Panpulmonata</taxon>
        <taxon>Sacoglossa</taxon>
        <taxon>Placobranchoidea</taxon>
        <taxon>Plakobranchidae</taxon>
        <taxon>Elysia</taxon>
    </lineage>
</organism>
<sequence>MGEQYTRVMGEQETRVMGEQDTRVMGEQDTRVIGEQDTRVMGEQETRVMGEQERRISSLGSGLTQCGRDAVCNLVVKGARAHVYLIDYCGVQVALRLKTHAGICKKAAAELWTLIKDQKSLDISSGRSELRKSSEPSRGTCAQLVVSTGLGITPSPPHPLPSVTETKHRQSHTVALLCLPRLFFYRSLSITVNVWICVSVCVCV</sequence>
<evidence type="ECO:0000313" key="1">
    <source>
        <dbReference type="EMBL" id="KAK3775756.1"/>
    </source>
</evidence>
<accession>A0AAE1DM36</accession>
<name>A0AAE1DM36_9GAST</name>
<keyword evidence="2" id="KW-1185">Reference proteome</keyword>
<proteinExistence type="predicted"/>
<reference evidence="1" key="1">
    <citation type="journal article" date="2023" name="G3 (Bethesda)">
        <title>A reference genome for the long-term kleptoplast-retaining sea slug Elysia crispata morphotype clarki.</title>
        <authorList>
            <person name="Eastman K.E."/>
            <person name="Pendleton A.L."/>
            <person name="Shaikh M.A."/>
            <person name="Suttiyut T."/>
            <person name="Ogas R."/>
            <person name="Tomko P."/>
            <person name="Gavelis G."/>
            <person name="Widhalm J.R."/>
            <person name="Wisecaver J.H."/>
        </authorList>
    </citation>
    <scope>NUCLEOTIDE SEQUENCE</scope>
    <source>
        <strain evidence="1">ECLA1</strain>
    </source>
</reference>
<evidence type="ECO:0000313" key="2">
    <source>
        <dbReference type="Proteomes" id="UP001283361"/>
    </source>
</evidence>